<feature type="transmembrane region" description="Helical" evidence="7">
    <location>
        <begin position="175"/>
        <end position="200"/>
    </location>
</feature>
<dbReference type="Proteomes" id="UP000530571">
    <property type="component" value="Unassembled WGS sequence"/>
</dbReference>
<comment type="subcellular location">
    <subcellularLocation>
        <location evidence="1 7">Cell inner membrane</location>
        <topology evidence="1 7">Multi-pass membrane protein</topology>
    </subcellularLocation>
</comment>
<dbReference type="NCBIfam" id="TIGR00786">
    <property type="entry name" value="dctM"/>
    <property type="match status" value="1"/>
</dbReference>
<organism evidence="9 10">
    <name type="scientific">Martelella radicis</name>
    <dbReference type="NCBI Taxonomy" id="1397476"/>
    <lineage>
        <taxon>Bacteria</taxon>
        <taxon>Pseudomonadati</taxon>
        <taxon>Pseudomonadota</taxon>
        <taxon>Alphaproteobacteria</taxon>
        <taxon>Hyphomicrobiales</taxon>
        <taxon>Aurantimonadaceae</taxon>
        <taxon>Martelella</taxon>
    </lineage>
</organism>
<feature type="transmembrane region" description="Helical" evidence="7">
    <location>
        <begin position="248"/>
        <end position="271"/>
    </location>
</feature>
<dbReference type="PIRSF" id="PIRSF006066">
    <property type="entry name" value="HI0050"/>
    <property type="match status" value="1"/>
</dbReference>
<feature type="transmembrane region" description="Helical" evidence="7">
    <location>
        <begin position="310"/>
        <end position="333"/>
    </location>
</feature>
<dbReference type="PANTHER" id="PTHR33362:SF5">
    <property type="entry name" value="C4-DICARBOXYLATE TRAP TRANSPORTER LARGE PERMEASE PROTEIN DCTM"/>
    <property type="match status" value="1"/>
</dbReference>
<feature type="transmembrane region" description="Helical" evidence="7">
    <location>
        <begin position="143"/>
        <end position="163"/>
    </location>
</feature>
<keyword evidence="7" id="KW-0813">Transport</keyword>
<evidence type="ECO:0000256" key="1">
    <source>
        <dbReference type="ARBA" id="ARBA00004429"/>
    </source>
</evidence>
<evidence type="ECO:0000259" key="8">
    <source>
        <dbReference type="Pfam" id="PF06808"/>
    </source>
</evidence>
<evidence type="ECO:0000256" key="6">
    <source>
        <dbReference type="ARBA" id="ARBA00023136"/>
    </source>
</evidence>
<sequence>MIGVGEAAIGFVIMLGLMLAGLPVAVALFATAFLGALVFLGWPTLMGFGNQMWSGQNDFLLTAIPLFVFLGETLVRSGVADALYRSLSDWMRKLPGGLLHSNIGVSAIFSAVSGSSVATAATIGTVALPILKERQYDERLTTGTIAAGATLGILIPPSINMIIYGSMTNTSIGQLFAAGLVPGILLTACFMTLIIVLCVLNPRLAGPALEPRPLREKLANLLDILPPLVIFIVVMGSIYLGWATPTESAAIGVVCSLAIAIMKRRLSFALLHQAMISTVRTSAMILLIMVGALFLNFVVGMLGIPQALTAFVSQFGATPLEIILLLVVFYLVLGCFMETLSMMIATLPVVFPLIVHMGIDPVWFGVFLVLMMEIGLITPPIGMNLYIVQGVRESGSIVDVIRGALPFVVLMLFFVGLLIAWPQMVLWLPGLLF</sequence>
<dbReference type="PANTHER" id="PTHR33362">
    <property type="entry name" value="SIALIC ACID TRAP TRANSPORTER PERMEASE PROTEIN SIAT-RELATED"/>
    <property type="match status" value="1"/>
</dbReference>
<evidence type="ECO:0000313" key="9">
    <source>
        <dbReference type="EMBL" id="MBB4124160.1"/>
    </source>
</evidence>
<feature type="transmembrane region" description="Helical" evidence="7">
    <location>
        <begin position="221"/>
        <end position="242"/>
    </location>
</feature>
<keyword evidence="2" id="KW-1003">Cell membrane</keyword>
<proteinExistence type="inferred from homology"/>
<feature type="transmembrane region" description="Helical" evidence="7">
    <location>
        <begin position="400"/>
        <end position="421"/>
    </location>
</feature>
<evidence type="ECO:0000256" key="5">
    <source>
        <dbReference type="ARBA" id="ARBA00022989"/>
    </source>
</evidence>
<comment type="function">
    <text evidence="7">Part of the tripartite ATP-independent periplasmic (TRAP) transport system.</text>
</comment>
<feature type="domain" description="TRAP C4-dicarboxylate transport system permease DctM subunit" evidence="8">
    <location>
        <begin position="11"/>
        <end position="424"/>
    </location>
</feature>
<keyword evidence="5 7" id="KW-1133">Transmembrane helix</keyword>
<dbReference type="RefSeq" id="WP_183490571.1">
    <property type="nucleotide sequence ID" value="NZ_JACIDZ010000018.1"/>
</dbReference>
<feature type="transmembrane region" description="Helical" evidence="7">
    <location>
        <begin position="12"/>
        <end position="39"/>
    </location>
</feature>
<evidence type="ECO:0000313" key="10">
    <source>
        <dbReference type="Proteomes" id="UP000530571"/>
    </source>
</evidence>
<dbReference type="InterPro" id="IPR010656">
    <property type="entry name" value="DctM"/>
</dbReference>
<protein>
    <recommendedName>
        <fullName evidence="7">TRAP transporter large permease protein</fullName>
    </recommendedName>
</protein>
<gene>
    <name evidence="9" type="ORF">GGR30_004115</name>
</gene>
<keyword evidence="3 7" id="KW-0997">Cell inner membrane</keyword>
<evidence type="ECO:0000256" key="2">
    <source>
        <dbReference type="ARBA" id="ARBA00022475"/>
    </source>
</evidence>
<evidence type="ECO:0000256" key="3">
    <source>
        <dbReference type="ARBA" id="ARBA00022519"/>
    </source>
</evidence>
<keyword evidence="4 7" id="KW-0812">Transmembrane</keyword>
<dbReference type="GO" id="GO:0022857">
    <property type="term" value="F:transmembrane transporter activity"/>
    <property type="evidence" value="ECO:0007669"/>
    <property type="project" value="UniProtKB-UniRule"/>
</dbReference>
<evidence type="ECO:0000256" key="7">
    <source>
        <dbReference type="RuleBase" id="RU369079"/>
    </source>
</evidence>
<comment type="subunit">
    <text evidence="7">The complex comprises the extracytoplasmic solute receptor protein and the two transmembrane proteins.</text>
</comment>
<keyword evidence="10" id="KW-1185">Reference proteome</keyword>
<dbReference type="GO" id="GO:0005886">
    <property type="term" value="C:plasma membrane"/>
    <property type="evidence" value="ECO:0007669"/>
    <property type="project" value="UniProtKB-SubCell"/>
</dbReference>
<reference evidence="9 10" key="1">
    <citation type="submission" date="2020-08" db="EMBL/GenBank/DDBJ databases">
        <title>Genomic Encyclopedia of Type Strains, Phase IV (KMG-IV): sequencing the most valuable type-strain genomes for metagenomic binning, comparative biology and taxonomic classification.</title>
        <authorList>
            <person name="Goeker M."/>
        </authorList>
    </citation>
    <scope>NUCLEOTIDE SEQUENCE [LARGE SCALE GENOMIC DNA]</scope>
    <source>
        <strain evidence="9 10">DSM 28101</strain>
    </source>
</reference>
<dbReference type="InterPro" id="IPR004681">
    <property type="entry name" value="TRAP_DctM"/>
</dbReference>
<feature type="transmembrane region" description="Helical" evidence="7">
    <location>
        <begin position="365"/>
        <end position="388"/>
    </location>
</feature>
<keyword evidence="6 7" id="KW-0472">Membrane</keyword>
<comment type="similarity">
    <text evidence="7">Belongs to the TRAP transporter large permease family.</text>
</comment>
<feature type="transmembrane region" description="Helical" evidence="7">
    <location>
        <begin position="340"/>
        <end position="359"/>
    </location>
</feature>
<name>A0A7W6KQD7_9HYPH</name>
<dbReference type="Pfam" id="PF06808">
    <property type="entry name" value="DctM"/>
    <property type="match status" value="1"/>
</dbReference>
<dbReference type="AlphaFoldDB" id="A0A7W6KQD7"/>
<feature type="transmembrane region" description="Helical" evidence="7">
    <location>
        <begin position="283"/>
        <end position="304"/>
    </location>
</feature>
<dbReference type="EMBL" id="JACIDZ010000018">
    <property type="protein sequence ID" value="MBB4124160.1"/>
    <property type="molecule type" value="Genomic_DNA"/>
</dbReference>
<accession>A0A7W6KQD7</accession>
<feature type="transmembrane region" description="Helical" evidence="7">
    <location>
        <begin position="103"/>
        <end position="131"/>
    </location>
</feature>
<evidence type="ECO:0000256" key="4">
    <source>
        <dbReference type="ARBA" id="ARBA00022692"/>
    </source>
</evidence>
<comment type="caution">
    <text evidence="9">The sequence shown here is derived from an EMBL/GenBank/DDBJ whole genome shotgun (WGS) entry which is preliminary data.</text>
</comment>